<dbReference type="Proteomes" id="UP000663828">
    <property type="component" value="Unassembled WGS sequence"/>
</dbReference>
<accession>A0A815G417</accession>
<reference evidence="2" key="1">
    <citation type="submission" date="2021-02" db="EMBL/GenBank/DDBJ databases">
        <authorList>
            <person name="Nowell W R."/>
        </authorList>
    </citation>
    <scope>NUCLEOTIDE SEQUENCE</scope>
</reference>
<organism evidence="2 3">
    <name type="scientific">Adineta ricciae</name>
    <name type="common">Rotifer</name>
    <dbReference type="NCBI Taxonomy" id="249248"/>
    <lineage>
        <taxon>Eukaryota</taxon>
        <taxon>Metazoa</taxon>
        <taxon>Spiralia</taxon>
        <taxon>Gnathifera</taxon>
        <taxon>Rotifera</taxon>
        <taxon>Eurotatoria</taxon>
        <taxon>Bdelloidea</taxon>
        <taxon>Adinetida</taxon>
        <taxon>Adinetidae</taxon>
        <taxon>Adineta</taxon>
    </lineage>
</organism>
<keyword evidence="3" id="KW-1185">Reference proteome</keyword>
<gene>
    <name evidence="2" type="ORF">XAT740_LOCUS30562</name>
</gene>
<evidence type="ECO:0000313" key="3">
    <source>
        <dbReference type="Proteomes" id="UP000663828"/>
    </source>
</evidence>
<name>A0A815G417_ADIRI</name>
<sequence length="157" mass="17400">MEFLADSIDLWTIIADTKMSIESHDYVPMGNTQGQKQEALTQIQKQDVLQAEKPGTEQLSTNEIFSKLIEEQRFTNANICPGLSFRRLDPLKSESVPVQLSPIPASSLPPDSGRNRPCHNNLSHLLLLHKQKSNATKDEKSADSSPDGADIFIKKGT</sequence>
<proteinExistence type="predicted"/>
<comment type="caution">
    <text evidence="2">The sequence shown here is derived from an EMBL/GenBank/DDBJ whole genome shotgun (WGS) entry which is preliminary data.</text>
</comment>
<protein>
    <submittedName>
        <fullName evidence="2">Uncharacterized protein</fullName>
    </submittedName>
</protein>
<dbReference type="AlphaFoldDB" id="A0A815G417"/>
<feature type="region of interest" description="Disordered" evidence="1">
    <location>
        <begin position="96"/>
        <end position="157"/>
    </location>
</feature>
<evidence type="ECO:0000256" key="1">
    <source>
        <dbReference type="SAM" id="MobiDB-lite"/>
    </source>
</evidence>
<evidence type="ECO:0000313" key="2">
    <source>
        <dbReference type="EMBL" id="CAF1333539.1"/>
    </source>
</evidence>
<dbReference type="EMBL" id="CAJNOR010002735">
    <property type="protein sequence ID" value="CAF1333539.1"/>
    <property type="molecule type" value="Genomic_DNA"/>
</dbReference>